<dbReference type="PANTHER" id="PTHR13194:SF19">
    <property type="entry name" value="NAD(P)-BINDING ROSSMANN-FOLD SUPERFAMILY PROTEIN"/>
    <property type="match status" value="1"/>
</dbReference>
<dbReference type="PANTHER" id="PTHR13194">
    <property type="entry name" value="COMPLEX I INTERMEDIATE-ASSOCIATED PROTEIN 30"/>
    <property type="match status" value="1"/>
</dbReference>
<accession>Q07S30</accession>
<proteinExistence type="inferred from homology"/>
<reference evidence="3" key="1">
    <citation type="submission" date="2006-09" db="EMBL/GenBank/DDBJ databases">
        <title>Complete sequence of Rhodopseudomonas palustris BisA53.</title>
        <authorList>
            <consortium name="US DOE Joint Genome Institute"/>
            <person name="Copeland A."/>
            <person name="Lucas S."/>
            <person name="Lapidus A."/>
            <person name="Barry K."/>
            <person name="Detter J.C."/>
            <person name="Glavina del Rio T."/>
            <person name="Hammon N."/>
            <person name="Israni S."/>
            <person name="Dalin E."/>
            <person name="Tice H."/>
            <person name="Pitluck S."/>
            <person name="Chain P."/>
            <person name="Malfatti S."/>
            <person name="Shin M."/>
            <person name="Vergez L."/>
            <person name="Schmutz J."/>
            <person name="Larimer F."/>
            <person name="Land M."/>
            <person name="Hauser L."/>
            <person name="Pelletier D.A."/>
            <person name="Kyrpides N."/>
            <person name="Kim E."/>
            <person name="Harwood C.S."/>
            <person name="Oda Y."/>
            <person name="Richardson P."/>
        </authorList>
    </citation>
    <scope>NUCLEOTIDE SEQUENCE [LARGE SCALE GENOMIC DNA]</scope>
    <source>
        <strain evidence="3">BisA53</strain>
    </source>
</reference>
<protein>
    <recommendedName>
        <fullName evidence="2">NADH:ubiquinone oxidoreductase intermediate-associated protein 30 domain-containing protein</fullName>
    </recommendedName>
</protein>
<dbReference type="Pfam" id="PF08547">
    <property type="entry name" value="CIA30"/>
    <property type="match status" value="1"/>
</dbReference>
<comment type="similarity">
    <text evidence="1">Belongs to the CIA30 family.</text>
</comment>
<name>Q07S30_RHOP5</name>
<sequence>MPAELELWPSDGTRRWQLITDGVMGGVSRGQVTAETVAGRDAIRMRGRVSTENNGGFIQIAIDLAAGEPFDAGRFDGITLDILGNTERYGAHLRSADVTRPQQSWRQEFIATPQWQTMLLPFARFVPHRIDLPLAPSRLRRIGLVAIGREFDADLSVARLALYGSGVA</sequence>
<dbReference type="InterPro" id="IPR039131">
    <property type="entry name" value="NDUFAF1"/>
</dbReference>
<dbReference type="InterPro" id="IPR008979">
    <property type="entry name" value="Galactose-bd-like_sf"/>
</dbReference>
<dbReference type="EMBL" id="CP000463">
    <property type="protein sequence ID" value="ABJ05254.1"/>
    <property type="molecule type" value="Genomic_DNA"/>
</dbReference>
<dbReference type="KEGG" id="rpe:RPE_1302"/>
<gene>
    <name evidence="3" type="ordered locus">RPE_1302</name>
</gene>
<evidence type="ECO:0000256" key="1">
    <source>
        <dbReference type="ARBA" id="ARBA00007884"/>
    </source>
</evidence>
<feature type="domain" description="NADH:ubiquinone oxidoreductase intermediate-associated protein 30" evidence="2">
    <location>
        <begin position="10"/>
        <end position="149"/>
    </location>
</feature>
<dbReference type="STRING" id="316055.RPE_1302"/>
<evidence type="ECO:0000313" key="3">
    <source>
        <dbReference type="EMBL" id="ABJ05254.1"/>
    </source>
</evidence>
<dbReference type="eggNOG" id="ENOG5032SUX">
    <property type="taxonomic scope" value="Bacteria"/>
</dbReference>
<dbReference type="AlphaFoldDB" id="Q07S30"/>
<dbReference type="InterPro" id="IPR013857">
    <property type="entry name" value="NADH-UbQ_OxRdtase-assoc_prot30"/>
</dbReference>
<dbReference type="SUPFAM" id="SSF49785">
    <property type="entry name" value="Galactose-binding domain-like"/>
    <property type="match status" value="1"/>
</dbReference>
<dbReference type="HOGENOM" id="CLU_059028_5_2_5"/>
<organism evidence="3">
    <name type="scientific">Rhodopseudomonas palustris (strain BisA53)</name>
    <dbReference type="NCBI Taxonomy" id="316055"/>
    <lineage>
        <taxon>Bacteria</taxon>
        <taxon>Pseudomonadati</taxon>
        <taxon>Pseudomonadota</taxon>
        <taxon>Alphaproteobacteria</taxon>
        <taxon>Hyphomicrobiales</taxon>
        <taxon>Nitrobacteraceae</taxon>
        <taxon>Rhodopseudomonas</taxon>
    </lineage>
</organism>
<evidence type="ECO:0000259" key="2">
    <source>
        <dbReference type="Pfam" id="PF08547"/>
    </source>
</evidence>